<keyword evidence="3" id="KW-1185">Reference proteome</keyword>
<feature type="transmembrane region" description="Helical" evidence="1">
    <location>
        <begin position="73"/>
        <end position="91"/>
    </location>
</feature>
<accession>N9MNA8</accession>
<dbReference type="RefSeq" id="WP_005188797.1">
    <property type="nucleotide sequence ID" value="NZ_KB850050.1"/>
</dbReference>
<keyword evidence="1" id="KW-1133">Transmembrane helix</keyword>
<evidence type="ECO:0000256" key="1">
    <source>
        <dbReference type="SAM" id="Phobius"/>
    </source>
</evidence>
<evidence type="ECO:0000313" key="3">
    <source>
        <dbReference type="Proteomes" id="UP000013261"/>
    </source>
</evidence>
<feature type="transmembrane region" description="Helical" evidence="1">
    <location>
        <begin position="12"/>
        <end position="35"/>
    </location>
</feature>
<dbReference type="HOGENOM" id="CLU_2434217_0_0_6"/>
<evidence type="ECO:0000313" key="2">
    <source>
        <dbReference type="EMBL" id="ENW92221.1"/>
    </source>
</evidence>
<comment type="caution">
    <text evidence="2">The sequence shown here is derived from an EMBL/GenBank/DDBJ whole genome shotgun (WGS) entry which is preliminary data.</text>
</comment>
<dbReference type="OrthoDB" id="6712663at2"/>
<reference evidence="2 3" key="1">
    <citation type="submission" date="2013-02" db="EMBL/GenBank/DDBJ databases">
        <title>The Genome Sequence of Acinetobacter sp. ANC 4105.</title>
        <authorList>
            <consortium name="The Broad Institute Genome Sequencing Platform"/>
            <consortium name="The Broad Institute Genome Sequencing Center for Infectious Disease"/>
            <person name="Cerqueira G."/>
            <person name="Feldgarden M."/>
            <person name="Courvalin P."/>
            <person name="Perichon B."/>
            <person name="Grillot-Courvalin C."/>
            <person name="Clermont D."/>
            <person name="Rocha E."/>
            <person name="Yoon E.-J."/>
            <person name="Nemec A."/>
            <person name="Walker B."/>
            <person name="Young S.K."/>
            <person name="Zeng Q."/>
            <person name="Gargeya S."/>
            <person name="Fitzgerald M."/>
            <person name="Haas B."/>
            <person name="Abouelleil A."/>
            <person name="Alvarado L."/>
            <person name="Arachchi H.M."/>
            <person name="Berlin A.M."/>
            <person name="Chapman S.B."/>
            <person name="Dewar J."/>
            <person name="Goldberg J."/>
            <person name="Griggs A."/>
            <person name="Gujja S."/>
            <person name="Hansen M."/>
            <person name="Howarth C."/>
            <person name="Imamovic A."/>
            <person name="Larimer J."/>
            <person name="McCowan C."/>
            <person name="Murphy C."/>
            <person name="Neiman D."/>
            <person name="Pearson M."/>
            <person name="Priest M."/>
            <person name="Roberts A."/>
            <person name="Saif S."/>
            <person name="Shea T."/>
            <person name="Sisk P."/>
            <person name="Sykes S."/>
            <person name="Wortman J."/>
            <person name="Nusbaum C."/>
            <person name="Birren B."/>
        </authorList>
    </citation>
    <scope>NUCLEOTIDE SEQUENCE [LARGE SCALE GENOMIC DNA]</scope>
    <source>
        <strain evidence="2 3">ANC 4105</strain>
    </source>
</reference>
<proteinExistence type="predicted"/>
<dbReference type="Proteomes" id="UP000013261">
    <property type="component" value="Unassembled WGS sequence"/>
</dbReference>
<protein>
    <submittedName>
        <fullName evidence="2">Uncharacterized protein</fullName>
    </submittedName>
</protein>
<keyword evidence="1" id="KW-0812">Transmembrane</keyword>
<dbReference type="eggNOG" id="ENOG5031RQ3">
    <property type="taxonomic scope" value="Bacteria"/>
</dbReference>
<name>N9MNA8_9GAMM</name>
<sequence>MGQLEKQEKFNFTYRRVFFICFAAYCYSAWLSLVLAEWLPFPKAENVYLAVFISFIFFIFYVVFTSAIISKRWFWTINIVGICLLAGYWLLNVWGSDLK</sequence>
<gene>
    <name evidence="2" type="ORF">F904_02159</name>
</gene>
<dbReference type="PATRIC" id="fig|1217703.3.peg.2095"/>
<organism evidence="2 3">
    <name type="scientific">Acinetobacter dispersus</name>
    <dbReference type="NCBI Taxonomy" id="70348"/>
    <lineage>
        <taxon>Bacteria</taxon>
        <taxon>Pseudomonadati</taxon>
        <taxon>Pseudomonadota</taxon>
        <taxon>Gammaproteobacteria</taxon>
        <taxon>Moraxellales</taxon>
        <taxon>Moraxellaceae</taxon>
        <taxon>Acinetobacter</taxon>
    </lineage>
</organism>
<dbReference type="AlphaFoldDB" id="N9MNA8"/>
<dbReference type="EMBL" id="APRL01000013">
    <property type="protein sequence ID" value="ENW92221.1"/>
    <property type="molecule type" value="Genomic_DNA"/>
</dbReference>
<feature type="transmembrane region" description="Helical" evidence="1">
    <location>
        <begin position="47"/>
        <end position="64"/>
    </location>
</feature>
<keyword evidence="1" id="KW-0472">Membrane</keyword>